<gene>
    <name evidence="2" type="ORF">ACFSBL_13375</name>
</gene>
<dbReference type="RefSeq" id="WP_256401242.1">
    <property type="nucleotide sequence ID" value="NZ_JANHJR010000003.1"/>
</dbReference>
<dbReference type="Proteomes" id="UP001597034">
    <property type="component" value="Unassembled WGS sequence"/>
</dbReference>
<dbReference type="AlphaFoldDB" id="A0ABD6DKU2"/>
<sequence>MTESPPTDADETYREDHPVDYCPSCNTKQDVYGIYRTDLGHTSVARTTEEATGNRCERCGHTWINIHRPDPDDYPNANLDDFARTKPTGVGEKSFTLLAQKASRAGLTILRGALWGCLTVCLVLALFFEGILQKVDPEGVTKDAN</sequence>
<evidence type="ECO:0000313" key="2">
    <source>
        <dbReference type="EMBL" id="MFD1646676.1"/>
    </source>
</evidence>
<reference evidence="2 3" key="1">
    <citation type="journal article" date="2019" name="Int. J. Syst. Evol. Microbiol.">
        <title>The Global Catalogue of Microorganisms (GCM) 10K type strain sequencing project: providing services to taxonomists for standard genome sequencing and annotation.</title>
        <authorList>
            <consortium name="The Broad Institute Genomics Platform"/>
            <consortium name="The Broad Institute Genome Sequencing Center for Infectious Disease"/>
            <person name="Wu L."/>
            <person name="Ma J."/>
        </authorList>
    </citation>
    <scope>NUCLEOTIDE SEQUENCE [LARGE SCALE GENOMIC DNA]</scope>
    <source>
        <strain evidence="2 3">CGMCC 1.10390</strain>
    </source>
</reference>
<evidence type="ECO:0000256" key="1">
    <source>
        <dbReference type="SAM" id="Phobius"/>
    </source>
</evidence>
<accession>A0ABD6DKU2</accession>
<keyword evidence="1" id="KW-0472">Membrane</keyword>
<dbReference type="EMBL" id="JBHUDO010000003">
    <property type="protein sequence ID" value="MFD1646676.1"/>
    <property type="molecule type" value="Genomic_DNA"/>
</dbReference>
<comment type="caution">
    <text evidence="2">The sequence shown here is derived from an EMBL/GenBank/DDBJ whole genome shotgun (WGS) entry which is preliminary data.</text>
</comment>
<proteinExistence type="predicted"/>
<keyword evidence="1" id="KW-0812">Transmembrane</keyword>
<keyword evidence="1" id="KW-1133">Transmembrane helix</keyword>
<feature type="transmembrane region" description="Helical" evidence="1">
    <location>
        <begin position="109"/>
        <end position="128"/>
    </location>
</feature>
<evidence type="ECO:0000313" key="3">
    <source>
        <dbReference type="Proteomes" id="UP001597034"/>
    </source>
</evidence>
<protein>
    <submittedName>
        <fullName evidence="2">Uncharacterized protein</fullName>
    </submittedName>
</protein>
<keyword evidence="3" id="KW-1185">Reference proteome</keyword>
<organism evidence="2 3">
    <name type="scientific">Haloarchaeobius litoreus</name>
    <dbReference type="NCBI Taxonomy" id="755306"/>
    <lineage>
        <taxon>Archaea</taxon>
        <taxon>Methanobacteriati</taxon>
        <taxon>Methanobacteriota</taxon>
        <taxon>Stenosarchaea group</taxon>
        <taxon>Halobacteria</taxon>
        <taxon>Halobacteriales</taxon>
        <taxon>Halorubellaceae</taxon>
        <taxon>Haloarchaeobius</taxon>
    </lineage>
</organism>
<name>A0ABD6DKU2_9EURY</name>